<evidence type="ECO:0000256" key="6">
    <source>
        <dbReference type="SAM" id="Phobius"/>
    </source>
</evidence>
<evidence type="ECO:0000256" key="1">
    <source>
        <dbReference type="ARBA" id="ARBA00004123"/>
    </source>
</evidence>
<feature type="compositionally biased region" description="Basic and acidic residues" evidence="5">
    <location>
        <begin position="691"/>
        <end position="713"/>
    </location>
</feature>
<accession>A0ABD2KGF2</accession>
<organism evidence="8 9">
    <name type="scientific">Heterodera schachtii</name>
    <name type="common">Sugarbeet cyst nematode worm</name>
    <name type="synonym">Tylenchus schachtii</name>
    <dbReference type="NCBI Taxonomy" id="97005"/>
    <lineage>
        <taxon>Eukaryota</taxon>
        <taxon>Metazoa</taxon>
        <taxon>Ecdysozoa</taxon>
        <taxon>Nematoda</taxon>
        <taxon>Chromadorea</taxon>
        <taxon>Rhabditida</taxon>
        <taxon>Tylenchina</taxon>
        <taxon>Tylenchomorpha</taxon>
        <taxon>Tylenchoidea</taxon>
        <taxon>Heteroderidae</taxon>
        <taxon>Heteroderinae</taxon>
        <taxon>Heterodera</taxon>
    </lineage>
</organism>
<protein>
    <recommendedName>
        <fullName evidence="7">Beta-Casp domain-containing protein</fullName>
    </recommendedName>
</protein>
<keyword evidence="6" id="KW-0472">Membrane</keyword>
<keyword evidence="6" id="KW-0812">Transmembrane</keyword>
<feature type="domain" description="Beta-Casp" evidence="7">
    <location>
        <begin position="442"/>
        <end position="567"/>
    </location>
</feature>
<evidence type="ECO:0000256" key="4">
    <source>
        <dbReference type="ARBA" id="ARBA00023242"/>
    </source>
</evidence>
<name>A0ABD2KGF2_HETSC</name>
<dbReference type="Gene3D" id="3.40.50.10890">
    <property type="match status" value="1"/>
</dbReference>
<comment type="caution">
    <text evidence="8">The sequence shown here is derived from an EMBL/GenBank/DDBJ whole genome shotgun (WGS) entry which is preliminary data.</text>
</comment>
<dbReference type="InterPro" id="IPR036866">
    <property type="entry name" value="RibonucZ/Hydroxyglut_hydro"/>
</dbReference>
<feature type="region of interest" description="Disordered" evidence="5">
    <location>
        <begin position="691"/>
        <end position="719"/>
    </location>
</feature>
<dbReference type="SUPFAM" id="SSF56281">
    <property type="entry name" value="Metallo-hydrolase/oxidoreductase"/>
    <property type="match status" value="1"/>
</dbReference>
<feature type="transmembrane region" description="Helical" evidence="6">
    <location>
        <begin position="61"/>
        <end position="80"/>
    </location>
</feature>
<gene>
    <name evidence="8" type="ORF">niasHS_003412</name>
</gene>
<dbReference type="EMBL" id="JBICCN010000026">
    <property type="protein sequence ID" value="KAL3102003.1"/>
    <property type="molecule type" value="Genomic_DNA"/>
</dbReference>
<keyword evidence="4" id="KW-0539">Nucleus</keyword>
<keyword evidence="3" id="KW-0963">Cytoplasm</keyword>
<dbReference type="InterPro" id="IPR022712">
    <property type="entry name" value="Beta_Casp"/>
</dbReference>
<keyword evidence="6" id="KW-1133">Transmembrane helix</keyword>
<sequence>MNWKGIPLVFGLVTSTTFHIFNNRWLRNRFNANAFESKETKIAEQMLQQRRRNELMLHFKMASYGAPVALGTLAAGGILSSLPKILRLPNSIGFTVCGFGLSIGAFIVGALLLDGPMYAYTEWVQQRTDKGTEKQKVSATMPTEVKSLSWAATRPCLLVTFPNMRILLDCAVGMDSMASFLPCPVVRSNRISWQKKVHPYGKGVIPILKQLQEFVYAELLPEVRTVLSRDLDLSAVDAILVSNTASLVALPFYTEGTGFTGTVYATDPTYQLGKLVMEDLCDMFERVDRPAEDVSWAWKTLCRSFPNAPLSDPTEWRTFYTRETMEKSLARIRRVFFREEIVVNGELRVSAFSSGYAIGSSNWLLQTEHHRLGYLAPSSLRHSHTKPMELTAFGQLDSLLITSLSTADQTPDLTVYKFSSAVIETLKMGGNVLIPVTPTGLVYDMFECVLKTIELQNVSRNIPIYFVSTVAESSLQFAQIFPEWLSEDKSSRVYKPEEPFFHSELARTGRIRVYDSLHGPFSRECRQPCVVFAGHPSLRIGEIVQLLDLWGGMSRNAIIMIDPDYPLETYYAPYKSLAIRAYYYPIETRLDGTQVLNKIIGECGPKQVLFPEEYASAFSTLQALPMRAMSFRQNECVSLDSAKGSADGAKRKRIRFQTELLMGLNVSGDLQGLCPINGLLSAYDNTLELRPIEQRPQKRKEREIADKSEEDPTTKPPPAKVAAVQRFSGRINAKKVADELKRKKFNVEWLTDEEICIRDYSARIRILANGTRTFISCSDPANRREIQAAIQASCLARFDVGTQQTVHSADQITK</sequence>
<dbReference type="GO" id="GO:0005737">
    <property type="term" value="C:cytoplasm"/>
    <property type="evidence" value="ECO:0007669"/>
    <property type="project" value="UniProtKB-SubCell"/>
</dbReference>
<dbReference type="PANTHER" id="PTHR46094">
    <property type="entry name" value="INTEGRATOR COMPLEX SUBUNIT 9"/>
    <property type="match status" value="1"/>
</dbReference>
<evidence type="ECO:0000256" key="5">
    <source>
        <dbReference type="SAM" id="MobiDB-lite"/>
    </source>
</evidence>
<dbReference type="SMART" id="SM01027">
    <property type="entry name" value="Beta-Casp"/>
    <property type="match status" value="1"/>
</dbReference>
<comment type="subcellular location">
    <subcellularLocation>
        <location evidence="2">Cytoplasm</location>
    </subcellularLocation>
    <subcellularLocation>
        <location evidence="1">Nucleus</location>
    </subcellularLocation>
</comment>
<evidence type="ECO:0000313" key="8">
    <source>
        <dbReference type="EMBL" id="KAL3102003.1"/>
    </source>
</evidence>
<reference evidence="8 9" key="1">
    <citation type="submission" date="2024-10" db="EMBL/GenBank/DDBJ databases">
        <authorList>
            <person name="Kim D."/>
        </authorList>
    </citation>
    <scope>NUCLEOTIDE SEQUENCE [LARGE SCALE GENOMIC DNA]</scope>
    <source>
        <strain evidence="8">Taebaek</strain>
    </source>
</reference>
<feature type="transmembrane region" description="Helical" evidence="6">
    <location>
        <begin position="92"/>
        <end position="113"/>
    </location>
</feature>
<evidence type="ECO:0000259" key="7">
    <source>
        <dbReference type="SMART" id="SM01027"/>
    </source>
</evidence>
<evidence type="ECO:0000256" key="2">
    <source>
        <dbReference type="ARBA" id="ARBA00004496"/>
    </source>
</evidence>
<keyword evidence="9" id="KW-1185">Reference proteome</keyword>
<dbReference type="Gene3D" id="3.60.15.10">
    <property type="entry name" value="Ribonuclease Z/Hydroxyacylglutathione hydrolase-like"/>
    <property type="match status" value="1"/>
</dbReference>
<dbReference type="PANTHER" id="PTHR46094:SF1">
    <property type="entry name" value="INTEGRATOR COMPLEX SUBUNIT 9"/>
    <property type="match status" value="1"/>
</dbReference>
<dbReference type="AlphaFoldDB" id="A0ABD2KGF2"/>
<dbReference type="Proteomes" id="UP001620645">
    <property type="component" value="Unassembled WGS sequence"/>
</dbReference>
<dbReference type="GO" id="GO:0005634">
    <property type="term" value="C:nucleus"/>
    <property type="evidence" value="ECO:0007669"/>
    <property type="project" value="UniProtKB-SubCell"/>
</dbReference>
<proteinExistence type="predicted"/>
<evidence type="ECO:0000256" key="3">
    <source>
        <dbReference type="ARBA" id="ARBA00022490"/>
    </source>
</evidence>
<dbReference type="InterPro" id="IPR027074">
    <property type="entry name" value="Integrator_9su"/>
</dbReference>
<evidence type="ECO:0000313" key="9">
    <source>
        <dbReference type="Proteomes" id="UP001620645"/>
    </source>
</evidence>
<dbReference type="Pfam" id="PF10996">
    <property type="entry name" value="Beta-Casp"/>
    <property type="match status" value="1"/>
</dbReference>